<evidence type="ECO:0000259" key="12">
    <source>
        <dbReference type="Pfam" id="PF02767"/>
    </source>
</evidence>
<comment type="subcellular location">
    <subcellularLocation>
        <location evidence="1 10">Cytoplasm</location>
    </subcellularLocation>
</comment>
<evidence type="ECO:0000313" key="15">
    <source>
        <dbReference type="Proteomes" id="UP001315967"/>
    </source>
</evidence>
<dbReference type="InterPro" id="IPR022634">
    <property type="entry name" value="DNA_polIII_beta_N"/>
</dbReference>
<evidence type="ECO:0000256" key="5">
    <source>
        <dbReference type="ARBA" id="ARBA00022679"/>
    </source>
</evidence>
<keyword evidence="8 10" id="KW-0239">DNA-directed DNA polymerase</keyword>
<feature type="domain" description="DNA polymerase III beta sliding clamp central" evidence="12">
    <location>
        <begin position="136"/>
        <end position="251"/>
    </location>
</feature>
<dbReference type="RefSeq" id="WP_313792571.1">
    <property type="nucleotide sequence ID" value="NZ_CP102453.1"/>
</dbReference>
<evidence type="ECO:0000256" key="6">
    <source>
        <dbReference type="ARBA" id="ARBA00022695"/>
    </source>
</evidence>
<dbReference type="Gene3D" id="3.70.10.10">
    <property type="match status" value="1"/>
</dbReference>
<dbReference type="InterPro" id="IPR022635">
    <property type="entry name" value="DNA_polIII_beta_C"/>
</dbReference>
<dbReference type="PANTHER" id="PTHR30478">
    <property type="entry name" value="DNA POLYMERASE III SUBUNIT BETA"/>
    <property type="match status" value="1"/>
</dbReference>
<evidence type="ECO:0000256" key="10">
    <source>
        <dbReference type="PIRNR" id="PIRNR000804"/>
    </source>
</evidence>
<dbReference type="SMART" id="SM00480">
    <property type="entry name" value="POL3Bc"/>
    <property type="match status" value="1"/>
</dbReference>
<dbReference type="CDD" id="cd00140">
    <property type="entry name" value="beta_clamp"/>
    <property type="match status" value="1"/>
</dbReference>
<keyword evidence="9" id="KW-0238">DNA-binding</keyword>
<evidence type="ECO:0000313" key="14">
    <source>
        <dbReference type="EMBL" id="UUX33071.1"/>
    </source>
</evidence>
<comment type="similarity">
    <text evidence="2 10">Belongs to the beta sliding clamp family.</text>
</comment>
<reference evidence="14 15" key="1">
    <citation type="submission" date="2022-08" db="EMBL/GenBank/DDBJ databases">
        <title>Aerococcaceae sp. nov isolated from spoiled eye mask.</title>
        <authorList>
            <person name="Zhou G."/>
            <person name="Xie X.-B."/>
            <person name="Shi Q.-S."/>
            <person name="Wang Y.-S."/>
            <person name="Wen X."/>
            <person name="Peng H."/>
            <person name="Yang X.-J."/>
            <person name="Tao H.-B."/>
            <person name="Huang X.-M."/>
        </authorList>
    </citation>
    <scope>NUCLEOTIDE SEQUENCE [LARGE SCALE GENOMIC DNA]</scope>
    <source>
        <strain evidence="15">DM20194951</strain>
    </source>
</reference>
<dbReference type="InterPro" id="IPR046938">
    <property type="entry name" value="DNA_clamp_sf"/>
</dbReference>
<dbReference type="PANTHER" id="PTHR30478:SF0">
    <property type="entry name" value="BETA SLIDING CLAMP"/>
    <property type="match status" value="1"/>
</dbReference>
<feature type="domain" description="DNA polymerase III beta sliding clamp N-terminal" evidence="11">
    <location>
        <begin position="1"/>
        <end position="126"/>
    </location>
</feature>
<organism evidence="14 15">
    <name type="scientific">Fundicoccus culcitae</name>
    <dbReference type="NCBI Taxonomy" id="2969821"/>
    <lineage>
        <taxon>Bacteria</taxon>
        <taxon>Bacillati</taxon>
        <taxon>Bacillota</taxon>
        <taxon>Bacilli</taxon>
        <taxon>Lactobacillales</taxon>
        <taxon>Aerococcaceae</taxon>
        <taxon>Fundicoccus</taxon>
    </lineage>
</organism>
<evidence type="ECO:0000256" key="9">
    <source>
        <dbReference type="ARBA" id="ARBA00023125"/>
    </source>
</evidence>
<dbReference type="InterPro" id="IPR001001">
    <property type="entry name" value="DNA_polIII_beta"/>
</dbReference>
<keyword evidence="6 10" id="KW-0548">Nucleotidyltransferase</keyword>
<name>A0ABY5P2W7_9LACT</name>
<keyword evidence="15" id="KW-1185">Reference proteome</keyword>
<dbReference type="Pfam" id="PF02767">
    <property type="entry name" value="DNA_pol3_beta_2"/>
    <property type="match status" value="1"/>
</dbReference>
<dbReference type="InterPro" id="IPR022637">
    <property type="entry name" value="DNA_polIII_beta_cen"/>
</dbReference>
<dbReference type="SUPFAM" id="SSF55979">
    <property type="entry name" value="DNA clamp"/>
    <property type="match status" value="3"/>
</dbReference>
<feature type="domain" description="DNA polymerase III beta sliding clamp C-terminal" evidence="13">
    <location>
        <begin position="254"/>
        <end position="368"/>
    </location>
</feature>
<evidence type="ECO:0000256" key="7">
    <source>
        <dbReference type="ARBA" id="ARBA00022705"/>
    </source>
</evidence>
<sequence length="384" mass="42810">MKFVIQKQAFIIQLNHVTRAIPSKATIPILQGIKITATNEGITLIGSDADISIESFLPVDNESYDLSIEEEGSIVLPARLFNDIIKKLPKDEVVIESDDFYHATITSGSATFNINGQDSESYPRLPDIEIDQQINLPPLLFKQMVDQTVFATSNQESRPVLTGIHLTANASSITAAATDSHRLSLREIPTDLPNGEDSFKPITIPKKTMVELTRMIDDNGKLAFAVTEQQVIFFLENLTIFSRLLEGNYPDVYRLIPSSHQTELVLNANNFLQAIDRASLMSHESKNNVVQLEIGEDNVELSVKGNQVGHVAEEIDYKKAEGDAIIISFNPDYMKDALKSFGDVDIKIQFQSSIRPLLMSQDLEDEVPHSQLLQLLTPIRTHHS</sequence>
<evidence type="ECO:0000259" key="13">
    <source>
        <dbReference type="Pfam" id="PF02768"/>
    </source>
</evidence>
<keyword evidence="5 10" id="KW-0808">Transferase</keyword>
<evidence type="ECO:0000256" key="4">
    <source>
        <dbReference type="ARBA" id="ARBA00022490"/>
    </source>
</evidence>
<dbReference type="NCBIfam" id="TIGR00663">
    <property type="entry name" value="dnan"/>
    <property type="match status" value="1"/>
</dbReference>
<proteinExistence type="inferred from homology"/>
<evidence type="ECO:0000256" key="3">
    <source>
        <dbReference type="ARBA" id="ARBA00021035"/>
    </source>
</evidence>
<accession>A0ABY5P2W7</accession>
<comment type="subunit">
    <text evidence="10">Forms a ring-shaped head-to-tail homodimer around DNA.</text>
</comment>
<evidence type="ECO:0000259" key="11">
    <source>
        <dbReference type="Pfam" id="PF00712"/>
    </source>
</evidence>
<dbReference type="Pfam" id="PF00712">
    <property type="entry name" value="DNA_pol3_beta"/>
    <property type="match status" value="1"/>
</dbReference>
<dbReference type="EMBL" id="CP102453">
    <property type="protein sequence ID" value="UUX33071.1"/>
    <property type="molecule type" value="Genomic_DNA"/>
</dbReference>
<dbReference type="GO" id="GO:0003887">
    <property type="term" value="F:DNA-directed DNA polymerase activity"/>
    <property type="evidence" value="ECO:0007669"/>
    <property type="project" value="UniProtKB-EC"/>
</dbReference>
<evidence type="ECO:0000256" key="2">
    <source>
        <dbReference type="ARBA" id="ARBA00010752"/>
    </source>
</evidence>
<dbReference type="Proteomes" id="UP001315967">
    <property type="component" value="Chromosome"/>
</dbReference>
<dbReference type="Pfam" id="PF02768">
    <property type="entry name" value="DNA_pol3_beta_3"/>
    <property type="match status" value="1"/>
</dbReference>
<keyword evidence="4 10" id="KW-0963">Cytoplasm</keyword>
<dbReference type="PIRSF" id="PIRSF000804">
    <property type="entry name" value="DNA_pol_III_b"/>
    <property type="match status" value="1"/>
</dbReference>
<evidence type="ECO:0000256" key="1">
    <source>
        <dbReference type="ARBA" id="ARBA00004496"/>
    </source>
</evidence>
<comment type="function">
    <text evidence="10">Confers DNA tethering and processivity to DNA polymerases and other proteins. Acts as a clamp, forming a ring around DNA (a reaction catalyzed by the clamp-loading complex) which diffuses in an ATP-independent manner freely and bidirectionally along dsDNA. Initially characterized for its ability to contact the catalytic subunit of DNA polymerase III (Pol III), a complex, multichain enzyme responsible for most of the replicative synthesis in bacteria; Pol III exhibits 3'-5' exonuclease proofreading activity. The beta chain is required for initiation of replication as well as for processivity of DNA replication.</text>
</comment>
<protein>
    <recommendedName>
        <fullName evidence="3 10">Beta sliding clamp</fullName>
    </recommendedName>
</protein>
<keyword evidence="7 10" id="KW-0235">DNA replication</keyword>
<evidence type="ECO:0000256" key="8">
    <source>
        <dbReference type="ARBA" id="ARBA00022932"/>
    </source>
</evidence>
<dbReference type="Gene3D" id="3.10.150.10">
    <property type="entry name" value="DNA Polymerase III, subunit A, domain 2"/>
    <property type="match status" value="1"/>
</dbReference>
<gene>
    <name evidence="14" type="primary">dnaN</name>
    <name evidence="14" type="ORF">NRE15_09125</name>
</gene>